<organism evidence="8 9">
    <name type="scientific">Phytophthora cactorum</name>
    <dbReference type="NCBI Taxonomy" id="29920"/>
    <lineage>
        <taxon>Eukaryota</taxon>
        <taxon>Sar</taxon>
        <taxon>Stramenopiles</taxon>
        <taxon>Oomycota</taxon>
        <taxon>Peronosporomycetes</taxon>
        <taxon>Peronosporales</taxon>
        <taxon>Peronosporaceae</taxon>
        <taxon>Phytophthora</taxon>
    </lineage>
</organism>
<dbReference type="Proteomes" id="UP000760860">
    <property type="component" value="Unassembled WGS sequence"/>
</dbReference>
<dbReference type="Proteomes" id="UP000251314">
    <property type="component" value="Unassembled WGS sequence"/>
</dbReference>
<evidence type="ECO:0000256" key="1">
    <source>
        <dbReference type="SAM" id="Coils"/>
    </source>
</evidence>
<evidence type="ECO:0000256" key="2">
    <source>
        <dbReference type="SAM" id="MobiDB-lite"/>
    </source>
</evidence>
<proteinExistence type="predicted"/>
<dbReference type="EMBL" id="RCMG01000038">
    <property type="protein sequence ID" value="KAG2866547.1"/>
    <property type="molecule type" value="Genomic_DNA"/>
</dbReference>
<dbReference type="EMBL" id="RCMV01000483">
    <property type="protein sequence ID" value="KAG3216454.1"/>
    <property type="molecule type" value="Genomic_DNA"/>
</dbReference>
<sequence length="452" mass="49821">MPSKRARRTSWEHSLEFFYQSSTGTDNFQEEKASARQQANGVSNDGYIQTQKEKSNVVTPEVKGEQQKTGVEVLTKKASKVVAVSQSEPRGDALQTNRYDTIMMTGALKTVGVGALSLAEQVNVDGEARVKKKNSSIVAALSKSVAEVHEVAGAEKNARAGNTKEKQNTKILAAAKLSKVESGRNNDKASIVEELRQVERDLEAGDDVCGLNVAKARFQAMLDALVRFMTEDYQTTELKTADTTRIVQATEDPIVNLCDPKHRSTDQTRLFKTRLRDAMAIIDATLCNPPRGQSCSRDCKTIRAQLCNEFTPCNNPTCRAWHEVEAHIEACPSEQCELKNRVRLRETLHLFEHKQHEIADTRAALEHASAALLSSSSRSNKEGANVGNAKAFARIEALEQGLKNLNDQMIILVDMKLSLWIMLSGIGIDTNSDEGGGFPDFAAHYATRSNKR</sequence>
<dbReference type="OrthoDB" id="129441at2759"/>
<evidence type="ECO:0000313" key="3">
    <source>
        <dbReference type="EMBL" id="KAG2866547.1"/>
    </source>
</evidence>
<evidence type="ECO:0000313" key="9">
    <source>
        <dbReference type="Proteomes" id="UP000251314"/>
    </source>
</evidence>
<accession>A0A329RR36</accession>
<keyword evidence="1" id="KW-0175">Coiled coil</keyword>
<evidence type="ECO:0000313" key="8">
    <source>
        <dbReference type="EMBL" id="RAW27144.1"/>
    </source>
</evidence>
<dbReference type="EMBL" id="MJFZ01000587">
    <property type="protein sequence ID" value="RAW27144.1"/>
    <property type="molecule type" value="Genomic_DNA"/>
</dbReference>
<name>A0A329RR36_9STRA</name>
<evidence type="ECO:0000313" key="5">
    <source>
        <dbReference type="EMBL" id="KAG2928964.1"/>
    </source>
</evidence>
<evidence type="ECO:0008006" key="10">
    <source>
        <dbReference type="Google" id="ProtNLM"/>
    </source>
</evidence>
<protein>
    <recommendedName>
        <fullName evidence="10">TAZ-type domain-containing protein</fullName>
    </recommendedName>
</protein>
<feature type="compositionally biased region" description="Polar residues" evidence="2">
    <location>
        <begin position="35"/>
        <end position="50"/>
    </location>
</feature>
<dbReference type="EMBL" id="RCMK01000434">
    <property type="protein sequence ID" value="KAG2928964.1"/>
    <property type="molecule type" value="Genomic_DNA"/>
</dbReference>
<dbReference type="STRING" id="29920.A0A329RR36"/>
<reference evidence="3" key="2">
    <citation type="submission" date="2018-10" db="EMBL/GenBank/DDBJ databases">
        <title>Effector identification in a new, highly contiguous assembly of the strawberry crown rot pathogen Phytophthora cactorum.</title>
        <authorList>
            <person name="Armitage A.D."/>
            <person name="Nellist C.F."/>
            <person name="Bates H."/>
            <person name="Vickerstaff R.J."/>
            <person name="Harrison R.J."/>
        </authorList>
    </citation>
    <scope>NUCLEOTIDE SEQUENCE</scope>
    <source>
        <strain evidence="3">15-7</strain>
        <strain evidence="4">4032</strain>
        <strain evidence="5">4040</strain>
        <strain evidence="6">P415</strain>
        <strain evidence="7">P421</strain>
    </source>
</reference>
<gene>
    <name evidence="8" type="ORF">PC110_g16457</name>
    <name evidence="3" type="ORF">PC113_g2717</name>
    <name evidence="4" type="ORF">PC115_g14818</name>
    <name evidence="5" type="ORF">PC117_g14145</name>
    <name evidence="6" type="ORF">PC118_g14476</name>
    <name evidence="7" type="ORF">PC129_g12691</name>
</gene>
<keyword evidence="9" id="KW-1185">Reference proteome</keyword>
<feature type="coiled-coil region" evidence="1">
    <location>
        <begin position="388"/>
        <end position="415"/>
    </location>
</feature>
<dbReference type="EMBL" id="RCMI01000580">
    <property type="protein sequence ID" value="KAG2904812.1"/>
    <property type="molecule type" value="Genomic_DNA"/>
</dbReference>
<evidence type="ECO:0000313" key="7">
    <source>
        <dbReference type="EMBL" id="KAG3216454.1"/>
    </source>
</evidence>
<dbReference type="EMBL" id="RCML01000528">
    <property type="protein sequence ID" value="KAG2974494.1"/>
    <property type="molecule type" value="Genomic_DNA"/>
</dbReference>
<dbReference type="Proteomes" id="UP000736787">
    <property type="component" value="Unassembled WGS sequence"/>
</dbReference>
<comment type="caution">
    <text evidence="8">The sequence shown here is derived from an EMBL/GenBank/DDBJ whole genome shotgun (WGS) entry which is preliminary data.</text>
</comment>
<dbReference type="Proteomes" id="UP000774804">
    <property type="component" value="Unassembled WGS sequence"/>
</dbReference>
<evidence type="ECO:0000313" key="6">
    <source>
        <dbReference type="EMBL" id="KAG2974494.1"/>
    </source>
</evidence>
<dbReference type="Proteomes" id="UP000735874">
    <property type="component" value="Unassembled WGS sequence"/>
</dbReference>
<dbReference type="Proteomes" id="UP000697107">
    <property type="component" value="Unassembled WGS sequence"/>
</dbReference>
<feature type="region of interest" description="Disordered" evidence="2">
    <location>
        <begin position="22"/>
        <end position="63"/>
    </location>
</feature>
<dbReference type="AlphaFoldDB" id="A0A329RR36"/>
<dbReference type="VEuPathDB" id="FungiDB:PC110_g16457"/>
<evidence type="ECO:0000313" key="4">
    <source>
        <dbReference type="EMBL" id="KAG2904812.1"/>
    </source>
</evidence>
<reference evidence="8 9" key="1">
    <citation type="submission" date="2018-01" db="EMBL/GenBank/DDBJ databases">
        <title>Draft genome of the strawberry crown rot pathogen Phytophthora cactorum.</title>
        <authorList>
            <person name="Armitage A.D."/>
            <person name="Lysoe E."/>
            <person name="Nellist C.F."/>
            <person name="Harrison R.J."/>
            <person name="Brurberg M.B."/>
        </authorList>
    </citation>
    <scope>NUCLEOTIDE SEQUENCE [LARGE SCALE GENOMIC DNA]</scope>
    <source>
        <strain evidence="8 9">10300</strain>
    </source>
</reference>